<name>A0ABR2YZ77_9CHLO</name>
<keyword evidence="1 2" id="KW-0103">Bromodomain</keyword>
<protein>
    <recommendedName>
        <fullName evidence="8">Bromo domain-containing protein</fullName>
    </recommendedName>
</protein>
<reference evidence="6 7" key="1">
    <citation type="journal article" date="2024" name="Nat. Commun.">
        <title>Phylogenomics reveals the evolutionary origins of lichenization in chlorophyte algae.</title>
        <authorList>
            <person name="Puginier C."/>
            <person name="Libourel C."/>
            <person name="Otte J."/>
            <person name="Skaloud P."/>
            <person name="Haon M."/>
            <person name="Grisel S."/>
            <person name="Petersen M."/>
            <person name="Berrin J.G."/>
            <person name="Delaux P.M."/>
            <person name="Dal Grande F."/>
            <person name="Keller J."/>
        </authorList>
    </citation>
    <scope>NUCLEOTIDE SEQUENCE [LARGE SCALE GENOMIC DNA]</scope>
    <source>
        <strain evidence="6 7">SAG 216-7</strain>
    </source>
</reference>
<dbReference type="Pfam" id="PF00439">
    <property type="entry name" value="Bromodomain"/>
    <property type="match status" value="2"/>
</dbReference>
<feature type="region of interest" description="Disordered" evidence="3">
    <location>
        <begin position="672"/>
        <end position="782"/>
    </location>
</feature>
<feature type="domain" description="J" evidence="5">
    <location>
        <begin position="835"/>
        <end position="890"/>
    </location>
</feature>
<feature type="region of interest" description="Disordered" evidence="3">
    <location>
        <begin position="634"/>
        <end position="660"/>
    </location>
</feature>
<dbReference type="PROSITE" id="PS50076">
    <property type="entry name" value="DNAJ_2"/>
    <property type="match status" value="1"/>
</dbReference>
<proteinExistence type="predicted"/>
<feature type="compositionally biased region" description="Low complexity" evidence="3">
    <location>
        <begin position="1004"/>
        <end position="1019"/>
    </location>
</feature>
<dbReference type="EMBL" id="JALJOT010000002">
    <property type="protein sequence ID" value="KAK9917060.1"/>
    <property type="molecule type" value="Genomic_DNA"/>
</dbReference>
<evidence type="ECO:0000259" key="4">
    <source>
        <dbReference type="PROSITE" id="PS50014"/>
    </source>
</evidence>
<feature type="compositionally biased region" description="Low complexity" evidence="3">
    <location>
        <begin position="333"/>
        <end position="346"/>
    </location>
</feature>
<dbReference type="InterPro" id="IPR036427">
    <property type="entry name" value="Bromodomain-like_sf"/>
</dbReference>
<feature type="region of interest" description="Disordered" evidence="3">
    <location>
        <begin position="959"/>
        <end position="1024"/>
    </location>
</feature>
<dbReference type="InterPro" id="IPR036869">
    <property type="entry name" value="J_dom_sf"/>
</dbReference>
<feature type="compositionally biased region" description="Polar residues" evidence="3">
    <location>
        <begin position="453"/>
        <end position="465"/>
    </location>
</feature>
<accession>A0ABR2YZ77</accession>
<feature type="compositionally biased region" description="Polar residues" evidence="3">
    <location>
        <begin position="610"/>
        <end position="620"/>
    </location>
</feature>
<evidence type="ECO:0008006" key="8">
    <source>
        <dbReference type="Google" id="ProtNLM"/>
    </source>
</evidence>
<dbReference type="Gene3D" id="1.20.920.10">
    <property type="entry name" value="Bromodomain-like"/>
    <property type="match status" value="2"/>
</dbReference>
<feature type="compositionally biased region" description="Low complexity" evidence="3">
    <location>
        <begin position="714"/>
        <end position="729"/>
    </location>
</feature>
<dbReference type="PROSITE" id="PS50014">
    <property type="entry name" value="BROMODOMAIN_2"/>
    <property type="match status" value="1"/>
</dbReference>
<evidence type="ECO:0000256" key="3">
    <source>
        <dbReference type="SAM" id="MobiDB-lite"/>
    </source>
</evidence>
<feature type="compositionally biased region" description="Low complexity" evidence="3">
    <location>
        <begin position="672"/>
        <end position="695"/>
    </location>
</feature>
<gene>
    <name evidence="6" type="ORF">WJX75_000442</name>
</gene>
<feature type="region of interest" description="Disordered" evidence="3">
    <location>
        <begin position="315"/>
        <end position="497"/>
    </location>
</feature>
<evidence type="ECO:0000313" key="7">
    <source>
        <dbReference type="Proteomes" id="UP001491310"/>
    </source>
</evidence>
<dbReference type="InterPro" id="IPR001487">
    <property type="entry name" value="Bromodomain"/>
</dbReference>
<organism evidence="6 7">
    <name type="scientific">Coccomyxa subellipsoidea</name>
    <dbReference type="NCBI Taxonomy" id="248742"/>
    <lineage>
        <taxon>Eukaryota</taxon>
        <taxon>Viridiplantae</taxon>
        <taxon>Chlorophyta</taxon>
        <taxon>core chlorophytes</taxon>
        <taxon>Trebouxiophyceae</taxon>
        <taxon>Trebouxiophyceae incertae sedis</taxon>
        <taxon>Coccomyxaceae</taxon>
        <taxon>Coccomyxa</taxon>
    </lineage>
</organism>
<keyword evidence="7" id="KW-1185">Reference proteome</keyword>
<evidence type="ECO:0000313" key="6">
    <source>
        <dbReference type="EMBL" id="KAK9917060.1"/>
    </source>
</evidence>
<dbReference type="PANTHER" id="PTHR45926">
    <property type="entry name" value="OSJNBA0053K19.4 PROTEIN"/>
    <property type="match status" value="1"/>
</dbReference>
<dbReference type="SUPFAM" id="SSF47370">
    <property type="entry name" value="Bromodomain"/>
    <property type="match status" value="2"/>
</dbReference>
<feature type="compositionally biased region" description="Polar residues" evidence="3">
    <location>
        <begin position="1052"/>
        <end position="1063"/>
    </location>
</feature>
<dbReference type="PRINTS" id="PR00503">
    <property type="entry name" value="BROMODOMAIN"/>
</dbReference>
<comment type="caution">
    <text evidence="6">The sequence shown here is derived from an EMBL/GenBank/DDBJ whole genome shotgun (WGS) entry which is preliminary data.</text>
</comment>
<dbReference type="SMART" id="SM00297">
    <property type="entry name" value="BROMO"/>
    <property type="match status" value="1"/>
</dbReference>
<dbReference type="CDD" id="cd04369">
    <property type="entry name" value="Bromodomain"/>
    <property type="match status" value="1"/>
</dbReference>
<dbReference type="CDD" id="cd06257">
    <property type="entry name" value="DnaJ"/>
    <property type="match status" value="1"/>
</dbReference>
<evidence type="ECO:0000256" key="2">
    <source>
        <dbReference type="PROSITE-ProRule" id="PRU00035"/>
    </source>
</evidence>
<feature type="region of interest" description="Disordered" evidence="3">
    <location>
        <begin position="169"/>
        <end position="195"/>
    </location>
</feature>
<feature type="region of interest" description="Disordered" evidence="3">
    <location>
        <begin position="923"/>
        <end position="947"/>
    </location>
</feature>
<dbReference type="Proteomes" id="UP001491310">
    <property type="component" value="Unassembled WGS sequence"/>
</dbReference>
<dbReference type="SUPFAM" id="SSF46565">
    <property type="entry name" value="Chaperone J-domain"/>
    <property type="match status" value="1"/>
</dbReference>
<dbReference type="Pfam" id="PF00226">
    <property type="entry name" value="DnaJ"/>
    <property type="match status" value="1"/>
</dbReference>
<dbReference type="InterPro" id="IPR001623">
    <property type="entry name" value="DnaJ_domain"/>
</dbReference>
<evidence type="ECO:0000259" key="5">
    <source>
        <dbReference type="PROSITE" id="PS50076"/>
    </source>
</evidence>
<dbReference type="Gene3D" id="1.10.287.110">
    <property type="entry name" value="DnaJ domain"/>
    <property type="match status" value="1"/>
</dbReference>
<evidence type="ECO:0000256" key="1">
    <source>
        <dbReference type="ARBA" id="ARBA00023117"/>
    </source>
</evidence>
<feature type="region of interest" description="Disordered" evidence="3">
    <location>
        <begin position="589"/>
        <end position="621"/>
    </location>
</feature>
<dbReference type="PRINTS" id="PR00625">
    <property type="entry name" value="JDOMAIN"/>
</dbReference>
<feature type="region of interest" description="Disordered" evidence="3">
    <location>
        <begin position="1037"/>
        <end position="1063"/>
    </location>
</feature>
<sequence length="1222" mass="130933">MDLSSKKKVQKVLKRVMQHEIAESFFNEPVDAEALGIPEYREIIRNPMDLGTIAGRLESGFYASAAAVHEDVRLVWRNCRTFNEPGSDVSKSCDELAGFFDQLWKQAKLEKAAGPSSPGGSEGAAALSLPGSWMPLEAQAEGAGRRPGGGANGMAGKGRKMAAISKAGDMSLSHGGPSGPPGARPGAGGPSYGLPQLDAAALRQGHPLQRCLNVLNYVMQHPAAAPFCSQDAGFLAYYHLTGEQPVDLTTIRERLMPGTTQGWGTIHYKSTTDVLQDVRRVWNGYRSSYDPSDPVVAASDVVERAFSYAWTQAGLSLDVPPSQGPPDQRTQQRRMQVQMQQRRVQQYSSEEDASQRAPSAARKPAAAPLPVVRQRSDGKPERQAAKRFKSAVQLHGDSGSEATAEISESSDSEAQKWRPQSTPGRCDVCKRAKKGRCGTETAPARCERRPENSTKGSAGHKSSQAAGAKPSLKRKNSWDLDDVQGPQKQPAPEMVARASVAAQRLVAVMEQQQQQQQQQQQKPRGSSRLDYIQDEQERRVLVEWAQLLRARQEAAQAIEFANKAVAQVASAEAALRSAAAYEDAVAANEAAKPRTEPWPPDARIAPPGYSSPNPMAQHSRPQVLAPDIESAGNFWFGQVPGADQSQDHNRTSNPAGSSAMASAAIGLQQRLAQFQQQQQMARQQQHKQQGGQSQHLPPVTLPGSQPFPPYMYRQQQEPAAPSSSQPLPSRDLGLSTPAVAFSSGQPGQQMAGAGSQRVPKPGLVSWGDAQMGAPGQPGTNPVSAGALQQAFSGFDGGMRLPSSGPSPALPTPGFRPALQASPRKALRKVCSSSLDPWKTLGVSHDADEKQIKKAYRKLALDNHPDLRGSEAAARFVKIQEAYEVVTGKRRGTTADSAPQSSTAAAGWDFHDWYWKFTAGKRWDQQRKKAPRSPAAEAVRPRPTGAPEEALRAQLAGLRRKAAFRARSRPPSPAHQPGETAASTETKTEACEGSGAKDWQGNGHTAEATSSAFESSSEEAQGTCTGHDEFAESQLAGLKRRARTRQQQQSTAVNHSAEAQTMHHTVNATTVETEEILASRTEAEFGEERSAAAAALRCARDFMAEVQQRSTASNIVAATFKGLRARLAPTIAELTHRAAAAAAAPAAGQMRGSCREGAPTFFWGAPEVNTAGDEASRECAKIGVARAGDKEGSGQQGAAQVGQQLATQLAGLKRRSAIRQYPA</sequence>
<feature type="compositionally biased region" description="Low complexity" evidence="3">
    <location>
        <begin position="355"/>
        <end position="370"/>
    </location>
</feature>
<feature type="compositionally biased region" description="Basic and acidic residues" evidence="3">
    <location>
        <begin position="374"/>
        <end position="384"/>
    </location>
</feature>
<dbReference type="SMART" id="SM00271">
    <property type="entry name" value="DnaJ"/>
    <property type="match status" value="1"/>
</dbReference>
<feature type="domain" description="Bromo" evidence="4">
    <location>
        <begin position="18"/>
        <end position="90"/>
    </location>
</feature>